<name>A0A4R1BDZ8_9ACTN</name>
<protein>
    <submittedName>
        <fullName evidence="2">Uncharacterized protein</fullName>
    </submittedName>
</protein>
<evidence type="ECO:0000256" key="1">
    <source>
        <dbReference type="SAM" id="Phobius"/>
    </source>
</evidence>
<accession>A0A4R1BDZ8</accession>
<dbReference type="RefSeq" id="WP_132692504.1">
    <property type="nucleotide sequence ID" value="NZ_SKBU01000026.1"/>
</dbReference>
<sequence length="123" mass="13181">MKTRIRNDAGRAAALAVVLALLFCHGALGSVHEFMHGPVPVAHTSHEHTNHMDGPAADHAAGWTVGYFAVLLAAVAVVAGLFRCFRHLPVRIIRNLSGPGPLRAACYHLPRGPALPRLQVFLL</sequence>
<dbReference type="EMBL" id="SKBU01000026">
    <property type="protein sequence ID" value="TCJ15293.1"/>
    <property type="molecule type" value="Genomic_DNA"/>
</dbReference>
<proteinExistence type="predicted"/>
<reference evidence="2 3" key="1">
    <citation type="submission" date="2019-03" db="EMBL/GenBank/DDBJ databases">
        <title>Whole genome sequence of a novel Rubrobacter taiwanensis strain, isolated from Yellowstone National Park.</title>
        <authorList>
            <person name="Freed S."/>
            <person name="Ramaley R.F."/>
            <person name="Kyndt J.A."/>
        </authorList>
    </citation>
    <scope>NUCLEOTIDE SEQUENCE [LARGE SCALE GENOMIC DNA]</scope>
    <source>
        <strain evidence="2 3">Yellowstone</strain>
    </source>
</reference>
<dbReference type="AlphaFoldDB" id="A0A4R1BDZ8"/>
<evidence type="ECO:0000313" key="2">
    <source>
        <dbReference type="EMBL" id="TCJ15293.1"/>
    </source>
</evidence>
<keyword evidence="3" id="KW-1185">Reference proteome</keyword>
<keyword evidence="1" id="KW-0812">Transmembrane</keyword>
<evidence type="ECO:0000313" key="3">
    <source>
        <dbReference type="Proteomes" id="UP000295244"/>
    </source>
</evidence>
<gene>
    <name evidence="2" type="ORF">E0L93_12940</name>
</gene>
<organism evidence="2 3">
    <name type="scientific">Rubrobacter taiwanensis</name>
    <dbReference type="NCBI Taxonomy" id="185139"/>
    <lineage>
        <taxon>Bacteria</taxon>
        <taxon>Bacillati</taxon>
        <taxon>Actinomycetota</taxon>
        <taxon>Rubrobacteria</taxon>
        <taxon>Rubrobacterales</taxon>
        <taxon>Rubrobacteraceae</taxon>
        <taxon>Rubrobacter</taxon>
    </lineage>
</organism>
<keyword evidence="1" id="KW-1133">Transmembrane helix</keyword>
<keyword evidence="1" id="KW-0472">Membrane</keyword>
<comment type="caution">
    <text evidence="2">The sequence shown here is derived from an EMBL/GenBank/DDBJ whole genome shotgun (WGS) entry which is preliminary data.</text>
</comment>
<dbReference type="Proteomes" id="UP000295244">
    <property type="component" value="Unassembled WGS sequence"/>
</dbReference>
<feature type="transmembrane region" description="Helical" evidence="1">
    <location>
        <begin position="65"/>
        <end position="85"/>
    </location>
</feature>